<name>A0A0C3B1W6_SERVB</name>
<dbReference type="Pfam" id="PF01734">
    <property type="entry name" value="Patatin"/>
    <property type="match status" value="1"/>
</dbReference>
<dbReference type="GO" id="GO:0046486">
    <property type="term" value="P:glycerolipid metabolic process"/>
    <property type="evidence" value="ECO:0007669"/>
    <property type="project" value="UniProtKB-ARBA"/>
</dbReference>
<reference evidence="7" key="2">
    <citation type="submission" date="2015-01" db="EMBL/GenBank/DDBJ databases">
        <title>Evolutionary Origins and Diversification of the Mycorrhizal Mutualists.</title>
        <authorList>
            <consortium name="DOE Joint Genome Institute"/>
            <consortium name="Mycorrhizal Genomics Consortium"/>
            <person name="Kohler A."/>
            <person name="Kuo A."/>
            <person name="Nagy L.G."/>
            <person name="Floudas D."/>
            <person name="Copeland A."/>
            <person name="Barry K.W."/>
            <person name="Cichocki N."/>
            <person name="Veneault-Fourrey C."/>
            <person name="LaButti K."/>
            <person name="Lindquist E.A."/>
            <person name="Lipzen A."/>
            <person name="Lundell T."/>
            <person name="Morin E."/>
            <person name="Murat C."/>
            <person name="Riley R."/>
            <person name="Ohm R."/>
            <person name="Sun H."/>
            <person name="Tunlid A."/>
            <person name="Henrissat B."/>
            <person name="Grigoriev I.V."/>
            <person name="Hibbett D.S."/>
            <person name="Martin F."/>
        </authorList>
    </citation>
    <scope>NUCLEOTIDE SEQUENCE [LARGE SCALE GENOMIC DNA]</scope>
    <source>
        <strain evidence="7">MAFF 305830</strain>
    </source>
</reference>
<dbReference type="PANTHER" id="PTHR24185">
    <property type="entry name" value="CALCIUM-INDEPENDENT PHOSPHOLIPASE A2-GAMMA"/>
    <property type="match status" value="1"/>
</dbReference>
<dbReference type="GO" id="GO:0047499">
    <property type="term" value="F:calcium-independent phospholipase A2 activity"/>
    <property type="evidence" value="ECO:0007669"/>
    <property type="project" value="TreeGrafter"/>
</dbReference>
<dbReference type="AlphaFoldDB" id="A0A0C3B1W6"/>
<feature type="transmembrane region" description="Helical" evidence="4">
    <location>
        <begin position="20"/>
        <end position="43"/>
    </location>
</feature>
<evidence type="ECO:0000313" key="7">
    <source>
        <dbReference type="Proteomes" id="UP000054097"/>
    </source>
</evidence>
<dbReference type="InterPro" id="IPR027417">
    <property type="entry name" value="P-loop_NTPase"/>
</dbReference>
<gene>
    <name evidence="6" type="ORF">M408DRAFT_271207</name>
</gene>
<dbReference type="InterPro" id="IPR016035">
    <property type="entry name" value="Acyl_Trfase/lysoPLipase"/>
</dbReference>
<dbReference type="Proteomes" id="UP000054097">
    <property type="component" value="Unassembled WGS sequence"/>
</dbReference>
<dbReference type="GO" id="GO:0016042">
    <property type="term" value="P:lipid catabolic process"/>
    <property type="evidence" value="ECO:0007669"/>
    <property type="project" value="UniProtKB-KW"/>
</dbReference>
<organism evidence="6 7">
    <name type="scientific">Serendipita vermifera MAFF 305830</name>
    <dbReference type="NCBI Taxonomy" id="933852"/>
    <lineage>
        <taxon>Eukaryota</taxon>
        <taxon>Fungi</taxon>
        <taxon>Dikarya</taxon>
        <taxon>Basidiomycota</taxon>
        <taxon>Agaricomycotina</taxon>
        <taxon>Agaricomycetes</taxon>
        <taxon>Sebacinales</taxon>
        <taxon>Serendipitaceae</taxon>
        <taxon>Serendipita</taxon>
    </lineage>
</organism>
<dbReference type="GO" id="GO:0016020">
    <property type="term" value="C:membrane"/>
    <property type="evidence" value="ECO:0007669"/>
    <property type="project" value="TreeGrafter"/>
</dbReference>
<dbReference type="Gene3D" id="3.40.50.300">
    <property type="entry name" value="P-loop containing nucleotide triphosphate hydrolases"/>
    <property type="match status" value="1"/>
</dbReference>
<feature type="domain" description="PNPLA" evidence="5">
    <location>
        <begin position="15"/>
        <end position="153"/>
    </location>
</feature>
<keyword evidence="7" id="KW-1185">Reference proteome</keyword>
<keyword evidence="3" id="KW-0443">Lipid metabolism</keyword>
<dbReference type="Gene3D" id="3.40.1090.10">
    <property type="entry name" value="Cytosolic phospholipase A2 catalytic domain"/>
    <property type="match status" value="1"/>
</dbReference>
<evidence type="ECO:0000259" key="5">
    <source>
        <dbReference type="Pfam" id="PF01734"/>
    </source>
</evidence>
<evidence type="ECO:0000313" key="6">
    <source>
        <dbReference type="EMBL" id="KIM30830.1"/>
    </source>
</evidence>
<dbReference type="PANTHER" id="PTHR24185:SF1">
    <property type="entry name" value="CALCIUM-INDEPENDENT PHOSPHOLIPASE A2-GAMMA"/>
    <property type="match status" value="1"/>
</dbReference>
<dbReference type="EMBL" id="KN824283">
    <property type="protein sequence ID" value="KIM30830.1"/>
    <property type="molecule type" value="Genomic_DNA"/>
</dbReference>
<evidence type="ECO:0000256" key="2">
    <source>
        <dbReference type="ARBA" id="ARBA00022963"/>
    </source>
</evidence>
<keyword evidence="1" id="KW-0378">Hydrolase</keyword>
<protein>
    <recommendedName>
        <fullName evidence="5">PNPLA domain-containing protein</fullName>
    </recommendedName>
</protein>
<evidence type="ECO:0000256" key="1">
    <source>
        <dbReference type="ARBA" id="ARBA00022801"/>
    </source>
</evidence>
<accession>A0A0C3B1W6</accession>
<keyword evidence="4" id="KW-0472">Membrane</keyword>
<dbReference type="OrthoDB" id="3258722at2759"/>
<dbReference type="GO" id="GO:0019369">
    <property type="term" value="P:arachidonate metabolic process"/>
    <property type="evidence" value="ECO:0007669"/>
    <property type="project" value="TreeGrafter"/>
</dbReference>
<reference evidence="6 7" key="1">
    <citation type="submission" date="2014-04" db="EMBL/GenBank/DDBJ databases">
        <authorList>
            <consortium name="DOE Joint Genome Institute"/>
            <person name="Kuo A."/>
            <person name="Zuccaro A."/>
            <person name="Kohler A."/>
            <person name="Nagy L.G."/>
            <person name="Floudas D."/>
            <person name="Copeland A."/>
            <person name="Barry K.W."/>
            <person name="Cichocki N."/>
            <person name="Veneault-Fourrey C."/>
            <person name="LaButti K."/>
            <person name="Lindquist E.A."/>
            <person name="Lipzen A."/>
            <person name="Lundell T."/>
            <person name="Morin E."/>
            <person name="Murat C."/>
            <person name="Sun H."/>
            <person name="Tunlid A."/>
            <person name="Henrissat B."/>
            <person name="Grigoriev I.V."/>
            <person name="Hibbett D.S."/>
            <person name="Martin F."/>
            <person name="Nordberg H.P."/>
            <person name="Cantor M.N."/>
            <person name="Hua S.X."/>
        </authorList>
    </citation>
    <scope>NUCLEOTIDE SEQUENCE [LARGE SCALE GENOMIC DNA]</scope>
    <source>
        <strain evidence="6 7">MAFF 305830</strain>
    </source>
</reference>
<keyword evidence="4" id="KW-0812">Transmembrane</keyword>
<dbReference type="SUPFAM" id="SSF52151">
    <property type="entry name" value="FabD/lysophospholipase-like"/>
    <property type="match status" value="1"/>
</dbReference>
<evidence type="ECO:0000256" key="4">
    <source>
        <dbReference type="SAM" id="Phobius"/>
    </source>
</evidence>
<proteinExistence type="predicted"/>
<evidence type="ECO:0000256" key="3">
    <source>
        <dbReference type="ARBA" id="ARBA00023098"/>
    </source>
</evidence>
<keyword evidence="4" id="KW-1133">Transmembrane helix</keyword>
<dbReference type="HOGENOM" id="CLU_000288_144_2_1"/>
<keyword evidence="2" id="KW-0442">Lipid degradation</keyword>
<dbReference type="InterPro" id="IPR002641">
    <property type="entry name" value="PNPLA_dom"/>
</dbReference>
<sequence length="374" mass="40795">MHRLRSERDKGEIDRPCSLFDMIGGTGTGGFIAILFVIFGITIEMAYEEFIELSANVLELTEVDAQTRTAILKGHIEALLDRHKLERSARLMDSFEGSRGCKLVVPISYKANVGSVRILRNFSVRQEPALNMTIAEALLATLATSPLFSPLSLIKDGATTEYIGGDTTISDPTPNLLDEAYGTFGSEALVACLLSIGCGHPGPIAAESASDVATWYGLTDRLLADGERKAQQLESRMGHLGLYYRFSVILGLTRERRDSTPDIGTILAHTEVYLADVAVSHKLDLCIDALKSQSGIASLEQLQHSGGQSVLGLSLPPLTKTFVMRKEPWDFIERALLKPTNEDPYGPKMLAVTGVGGCGKTQMILKFVRVHRKE</sequence>